<evidence type="ECO:0000313" key="2">
    <source>
        <dbReference type="Proteomes" id="UP000824120"/>
    </source>
</evidence>
<comment type="caution">
    <text evidence="1">The sequence shown here is derived from an EMBL/GenBank/DDBJ whole genome shotgun (WGS) entry which is preliminary data.</text>
</comment>
<dbReference type="EMBL" id="JACXVP010000008">
    <property type="protein sequence ID" value="KAG5591875.1"/>
    <property type="molecule type" value="Genomic_DNA"/>
</dbReference>
<accession>A0A9J5XU69</accession>
<name>A0A9J5XU69_SOLCO</name>
<organism evidence="1 2">
    <name type="scientific">Solanum commersonii</name>
    <name type="common">Commerson's wild potato</name>
    <name type="synonym">Commerson's nightshade</name>
    <dbReference type="NCBI Taxonomy" id="4109"/>
    <lineage>
        <taxon>Eukaryota</taxon>
        <taxon>Viridiplantae</taxon>
        <taxon>Streptophyta</taxon>
        <taxon>Embryophyta</taxon>
        <taxon>Tracheophyta</taxon>
        <taxon>Spermatophyta</taxon>
        <taxon>Magnoliopsida</taxon>
        <taxon>eudicotyledons</taxon>
        <taxon>Gunneridae</taxon>
        <taxon>Pentapetalae</taxon>
        <taxon>asterids</taxon>
        <taxon>lamiids</taxon>
        <taxon>Solanales</taxon>
        <taxon>Solanaceae</taxon>
        <taxon>Solanoideae</taxon>
        <taxon>Solaneae</taxon>
        <taxon>Solanum</taxon>
    </lineage>
</organism>
<dbReference type="AlphaFoldDB" id="A0A9J5XU69"/>
<sequence length="184" mass="21175">MTSRPLRLTCAQDMGGICRRHLNDWKMEKIAAFNNTAAHLSNLTGADGTIVWKIDNKGIFTINSASRDLMLQQSGEEMAMKNDMESKDTIQAESTIFFTLHVDRPALEDLHQLKKDQMGKANECRRYLKYWNSVGNATEKKERWKIVPVMVDTVERKKSEMFRGKVEQFTEVQDELFSSLLLLV</sequence>
<evidence type="ECO:0000313" key="1">
    <source>
        <dbReference type="EMBL" id="KAG5591875.1"/>
    </source>
</evidence>
<gene>
    <name evidence="1" type="ORF">H5410_042389</name>
</gene>
<proteinExistence type="predicted"/>
<protein>
    <submittedName>
        <fullName evidence="1">Uncharacterized protein</fullName>
    </submittedName>
</protein>
<dbReference type="Proteomes" id="UP000824120">
    <property type="component" value="Chromosome 8"/>
</dbReference>
<keyword evidence="2" id="KW-1185">Reference proteome</keyword>
<reference evidence="1 2" key="1">
    <citation type="submission" date="2020-09" db="EMBL/GenBank/DDBJ databases">
        <title>De no assembly of potato wild relative species, Solanum commersonii.</title>
        <authorList>
            <person name="Cho K."/>
        </authorList>
    </citation>
    <scope>NUCLEOTIDE SEQUENCE [LARGE SCALE GENOMIC DNA]</scope>
    <source>
        <strain evidence="1">LZ3.2</strain>
        <tissue evidence="1">Leaf</tissue>
    </source>
</reference>